<dbReference type="RefSeq" id="WP_182528024.1">
    <property type="nucleotide sequence ID" value="NZ_JACJHT010000011.1"/>
</dbReference>
<reference evidence="1" key="1">
    <citation type="submission" date="2020-08" db="EMBL/GenBank/DDBJ databases">
        <title>Functional genomics of gut bacteria from endangered species of beetles.</title>
        <authorList>
            <person name="Carlos-Shanley C."/>
        </authorList>
    </citation>
    <scope>NUCLEOTIDE SEQUENCE [LARGE SCALE GENOMIC DNA]</scope>
    <source>
        <strain evidence="1">S00060</strain>
    </source>
</reference>
<comment type="caution">
    <text evidence="1">The sequence shown here is derived from an EMBL/GenBank/DDBJ whole genome shotgun (WGS) entry which is preliminary data.</text>
</comment>
<gene>
    <name evidence="1" type="ORF">HNP21_005505</name>
</gene>
<dbReference type="EMBL" id="JACJHT010000011">
    <property type="protein sequence ID" value="MBA9042370.1"/>
    <property type="molecule type" value="Genomic_DNA"/>
</dbReference>
<name>A0A7W3NG67_PRIAR</name>
<proteinExistence type="predicted"/>
<evidence type="ECO:0000313" key="2">
    <source>
        <dbReference type="Proteomes" id="UP000543174"/>
    </source>
</evidence>
<keyword evidence="2" id="KW-1185">Reference proteome</keyword>
<organism evidence="1 2">
    <name type="scientific">Priestia aryabhattai</name>
    <name type="common">Bacillus aryabhattai</name>
    <dbReference type="NCBI Taxonomy" id="412384"/>
    <lineage>
        <taxon>Bacteria</taxon>
        <taxon>Bacillati</taxon>
        <taxon>Bacillota</taxon>
        <taxon>Bacilli</taxon>
        <taxon>Bacillales</taxon>
        <taxon>Bacillaceae</taxon>
        <taxon>Priestia</taxon>
    </lineage>
</organism>
<evidence type="ECO:0000313" key="1">
    <source>
        <dbReference type="EMBL" id="MBA9042370.1"/>
    </source>
</evidence>
<sequence>MMGSFLSMMTDGMTTPAQAGGLISKLVKIGIQNFTAKQYEIDVNEI</sequence>
<protein>
    <submittedName>
        <fullName evidence="1">Uncharacterized protein</fullName>
    </submittedName>
</protein>
<accession>A0A7W3NG67</accession>
<dbReference type="Proteomes" id="UP000543174">
    <property type="component" value="Unassembled WGS sequence"/>
</dbReference>
<dbReference type="AlphaFoldDB" id="A0A7W3NG67"/>